<dbReference type="Proteomes" id="UP000467841">
    <property type="component" value="Unassembled WGS sequence"/>
</dbReference>
<protein>
    <recommendedName>
        <fullName evidence="1">F-box domain-containing protein</fullName>
    </recommendedName>
</protein>
<reference evidence="2" key="1">
    <citation type="submission" date="2020-01" db="EMBL/GenBank/DDBJ databases">
        <authorList>
            <person name="Mishra B."/>
        </authorList>
    </citation>
    <scope>NUCLEOTIDE SEQUENCE [LARGE SCALE GENOMIC DNA]</scope>
</reference>
<name>A0A6D2LMH5_9BRAS</name>
<dbReference type="PROSITE" id="PS50181">
    <property type="entry name" value="FBOX"/>
    <property type="match status" value="1"/>
</dbReference>
<organism evidence="2 3">
    <name type="scientific">Microthlaspi erraticum</name>
    <dbReference type="NCBI Taxonomy" id="1685480"/>
    <lineage>
        <taxon>Eukaryota</taxon>
        <taxon>Viridiplantae</taxon>
        <taxon>Streptophyta</taxon>
        <taxon>Embryophyta</taxon>
        <taxon>Tracheophyta</taxon>
        <taxon>Spermatophyta</taxon>
        <taxon>Magnoliopsida</taxon>
        <taxon>eudicotyledons</taxon>
        <taxon>Gunneridae</taxon>
        <taxon>Pentapetalae</taxon>
        <taxon>rosids</taxon>
        <taxon>malvids</taxon>
        <taxon>Brassicales</taxon>
        <taxon>Brassicaceae</taxon>
        <taxon>Coluteocarpeae</taxon>
        <taxon>Microthlaspi</taxon>
    </lineage>
</organism>
<dbReference type="CDD" id="cd22157">
    <property type="entry name" value="F-box_AtFBW1-like"/>
    <property type="match status" value="1"/>
</dbReference>
<dbReference type="SUPFAM" id="SSF81383">
    <property type="entry name" value="F-box domain"/>
    <property type="match status" value="1"/>
</dbReference>
<dbReference type="SMART" id="SM00256">
    <property type="entry name" value="FBOX"/>
    <property type="match status" value="1"/>
</dbReference>
<dbReference type="InterPro" id="IPR001810">
    <property type="entry name" value="F-box_dom"/>
</dbReference>
<keyword evidence="3" id="KW-1185">Reference proteome</keyword>
<dbReference type="Gene3D" id="1.20.1280.50">
    <property type="match status" value="1"/>
</dbReference>
<dbReference type="InterPro" id="IPR036047">
    <property type="entry name" value="F-box-like_dom_sf"/>
</dbReference>
<dbReference type="InterPro" id="IPR017451">
    <property type="entry name" value="F-box-assoc_interact_dom"/>
</dbReference>
<gene>
    <name evidence="2" type="ORF">MERR_LOCUS48501</name>
</gene>
<proteinExistence type="predicted"/>
<dbReference type="OrthoDB" id="1113104at2759"/>
<accession>A0A6D2LMH5</accession>
<evidence type="ECO:0000313" key="2">
    <source>
        <dbReference type="EMBL" id="CAA7061265.1"/>
    </source>
</evidence>
<dbReference type="EMBL" id="CACVBM020001862">
    <property type="protein sequence ID" value="CAA7061265.1"/>
    <property type="molecule type" value="Genomic_DNA"/>
</dbReference>
<evidence type="ECO:0000259" key="1">
    <source>
        <dbReference type="PROSITE" id="PS50181"/>
    </source>
</evidence>
<comment type="caution">
    <text evidence="2">The sequence shown here is derived from an EMBL/GenBank/DDBJ whole genome shotgun (WGS) entry which is preliminary data.</text>
</comment>
<dbReference type="Pfam" id="PF00646">
    <property type="entry name" value="F-box"/>
    <property type="match status" value="1"/>
</dbReference>
<evidence type="ECO:0000313" key="3">
    <source>
        <dbReference type="Proteomes" id="UP000467841"/>
    </source>
</evidence>
<dbReference type="PANTHER" id="PTHR31111">
    <property type="entry name" value="BNAA05G37150D PROTEIN-RELATED"/>
    <property type="match status" value="1"/>
</dbReference>
<dbReference type="AlphaFoldDB" id="A0A6D2LMH5"/>
<dbReference type="Pfam" id="PF08268">
    <property type="entry name" value="FBA_3"/>
    <property type="match status" value="1"/>
</dbReference>
<dbReference type="InterPro" id="IPR013187">
    <property type="entry name" value="F-box-assoc_dom_typ3"/>
</dbReference>
<dbReference type="NCBIfam" id="TIGR01640">
    <property type="entry name" value="F_box_assoc_1"/>
    <property type="match status" value="1"/>
</dbReference>
<feature type="domain" description="F-box" evidence="1">
    <location>
        <begin position="5"/>
        <end position="54"/>
    </location>
</feature>
<dbReference type="PANTHER" id="PTHR31111:SF130">
    <property type="entry name" value="F-BOX ASSOCIATED UBIQUITINATION EFFECTOR FAMILY PROTEIN"/>
    <property type="match status" value="1"/>
</dbReference>
<sequence length="394" mass="45161">MNRAEEISDSIPNDVLLEIFSRLPAKSVGRFRCVSKQWGSMLRHRYFTELFLTMSRARPRLLFALNRDNEWSFFSTPQLHNPYGNSTSLEATFHMKLSQFSLVYGTTFSCLTSGLMYFSSVRISPKEWDNGVHVIFNPTSRQYVSLPRAIGSNSFIGFDPIDKQHKVLLTGRGGNHRVLTLGTGETMWRKIQCPLTHYPLESDKGICINGVLYYLAATYKRDTKWINYKGKLGVIECVINRDIAELRLCVLGDVEKQEWSKYVYTLPPDDIKAKAVDSRNVYVVGMTATGEIVLADKYVSSKRLHVFYFNPERSTFQSVEILGIGEYYRQMPHHRVFAFVDVVEDLHVNDAKYLKSSQGLNIIREMPKPIIRKCQNRSLGNCQSHTISATQLHC</sequence>